<feature type="region of interest" description="Disordered" evidence="1">
    <location>
        <begin position="29"/>
        <end position="63"/>
    </location>
</feature>
<evidence type="ECO:0000313" key="3">
    <source>
        <dbReference type="Proteomes" id="UP000479710"/>
    </source>
</evidence>
<dbReference type="AlphaFoldDB" id="A0A6G1F3Z3"/>
<dbReference type="EMBL" id="SPHZ02000001">
    <property type="protein sequence ID" value="KAF0931545.1"/>
    <property type="molecule type" value="Genomic_DNA"/>
</dbReference>
<comment type="caution">
    <text evidence="2">The sequence shown here is derived from an EMBL/GenBank/DDBJ whole genome shotgun (WGS) entry which is preliminary data.</text>
</comment>
<proteinExistence type="predicted"/>
<keyword evidence="3" id="KW-1185">Reference proteome</keyword>
<evidence type="ECO:0008006" key="4">
    <source>
        <dbReference type="Google" id="ProtNLM"/>
    </source>
</evidence>
<accession>A0A6G1F3Z3</accession>
<gene>
    <name evidence="2" type="ORF">E2562_005519</name>
</gene>
<protein>
    <recommendedName>
        <fullName evidence="4">NAC domain-containing protein</fullName>
    </recommendedName>
</protein>
<feature type="compositionally biased region" description="Polar residues" evidence="1">
    <location>
        <begin position="42"/>
        <end position="52"/>
    </location>
</feature>
<evidence type="ECO:0000313" key="2">
    <source>
        <dbReference type="EMBL" id="KAF0931545.1"/>
    </source>
</evidence>
<name>A0A6G1F3Z3_9ORYZ</name>
<reference evidence="2 3" key="1">
    <citation type="submission" date="2019-11" db="EMBL/GenBank/DDBJ databases">
        <title>Whole genome sequence of Oryza granulata.</title>
        <authorList>
            <person name="Li W."/>
        </authorList>
    </citation>
    <scope>NUCLEOTIDE SEQUENCE [LARGE SCALE GENOMIC DNA]</scope>
    <source>
        <strain evidence="3">cv. Menghai</strain>
        <tissue evidence="2">Leaf</tissue>
    </source>
</reference>
<organism evidence="2 3">
    <name type="scientific">Oryza meyeriana var. granulata</name>
    <dbReference type="NCBI Taxonomy" id="110450"/>
    <lineage>
        <taxon>Eukaryota</taxon>
        <taxon>Viridiplantae</taxon>
        <taxon>Streptophyta</taxon>
        <taxon>Embryophyta</taxon>
        <taxon>Tracheophyta</taxon>
        <taxon>Spermatophyta</taxon>
        <taxon>Magnoliopsida</taxon>
        <taxon>Liliopsida</taxon>
        <taxon>Poales</taxon>
        <taxon>Poaceae</taxon>
        <taxon>BOP clade</taxon>
        <taxon>Oryzoideae</taxon>
        <taxon>Oryzeae</taxon>
        <taxon>Oryzinae</taxon>
        <taxon>Oryza</taxon>
        <taxon>Oryza meyeriana</taxon>
    </lineage>
</organism>
<evidence type="ECO:0000256" key="1">
    <source>
        <dbReference type="SAM" id="MobiDB-lite"/>
    </source>
</evidence>
<dbReference type="Proteomes" id="UP000479710">
    <property type="component" value="Unassembled WGS sequence"/>
</dbReference>
<sequence length="149" mass="15503">MEIDAKDKAQARVLDTEDWVLCRVFQKKKGDGDGDGAGAPSPTFTGSTSSHLQPPDHHPAAATGGYYVVDSQAGYSAGDFAPPQTLAVATQPAAAPQYQYGGAVLGFPEEFGGTRAGVAEEYGFGYFDTACFDVDDTASTLGGIRFPQG</sequence>